<name>A0ABV9FAY8_9BACL</name>
<dbReference type="Proteomes" id="UP001596028">
    <property type="component" value="Unassembled WGS sequence"/>
</dbReference>
<dbReference type="InterPro" id="IPR000515">
    <property type="entry name" value="MetI-like"/>
</dbReference>
<feature type="transmembrane region" description="Helical" evidence="7">
    <location>
        <begin position="91"/>
        <end position="112"/>
    </location>
</feature>
<comment type="subcellular location">
    <subcellularLocation>
        <location evidence="1 7">Cell membrane</location>
        <topology evidence="1 7">Multi-pass membrane protein</topology>
    </subcellularLocation>
</comment>
<dbReference type="Gene3D" id="1.10.3720.10">
    <property type="entry name" value="MetI-like"/>
    <property type="match status" value="1"/>
</dbReference>
<feature type="transmembrane region" description="Helical" evidence="7">
    <location>
        <begin position="23"/>
        <end position="48"/>
    </location>
</feature>
<dbReference type="CDD" id="cd06261">
    <property type="entry name" value="TM_PBP2"/>
    <property type="match status" value="1"/>
</dbReference>
<organism evidence="9 10">
    <name type="scientific">Cohnella hongkongensis</name>
    <dbReference type="NCBI Taxonomy" id="178337"/>
    <lineage>
        <taxon>Bacteria</taxon>
        <taxon>Bacillati</taxon>
        <taxon>Bacillota</taxon>
        <taxon>Bacilli</taxon>
        <taxon>Bacillales</taxon>
        <taxon>Paenibacillaceae</taxon>
        <taxon>Cohnella</taxon>
    </lineage>
</organism>
<reference evidence="10" key="1">
    <citation type="journal article" date="2019" name="Int. J. Syst. Evol. Microbiol.">
        <title>The Global Catalogue of Microorganisms (GCM) 10K type strain sequencing project: providing services to taxonomists for standard genome sequencing and annotation.</title>
        <authorList>
            <consortium name="The Broad Institute Genomics Platform"/>
            <consortium name="The Broad Institute Genome Sequencing Center for Infectious Disease"/>
            <person name="Wu L."/>
            <person name="Ma J."/>
        </authorList>
    </citation>
    <scope>NUCLEOTIDE SEQUENCE [LARGE SCALE GENOMIC DNA]</scope>
    <source>
        <strain evidence="10">CCUG 49571</strain>
    </source>
</reference>
<keyword evidence="10" id="KW-1185">Reference proteome</keyword>
<feature type="transmembrane region" description="Helical" evidence="7">
    <location>
        <begin position="198"/>
        <end position="216"/>
    </location>
</feature>
<evidence type="ECO:0000256" key="4">
    <source>
        <dbReference type="ARBA" id="ARBA00022692"/>
    </source>
</evidence>
<sequence length="293" mass="33573">MAQSDIGLSVSALRGRRDNPKRVAVRMLLYAVTILFSCLFIVPFLWMISASLQSDTFTLAGKWFQQFLWKNYWDALTQEDFQFLPALGNTVYYTVFGTLFFLVSSVLVAYGFSYYRIPLRDKLFFFLLATMMIPTTVMFIPNYVMFANWGWTGTYWPLLIPALGSGPATVFLLRQFMLTLSVSLFESAKIDGAGNLMILWKMVLPNIKAPLILILIQQVNGHWSDFFGPLMYVGNDPLQRTISVAITIFSHVYYVQWSYVMCAAFVMAIVPVLLYFVSQKYLMQDFVLSSSEK</sequence>
<evidence type="ECO:0000256" key="2">
    <source>
        <dbReference type="ARBA" id="ARBA00022448"/>
    </source>
</evidence>
<feature type="transmembrane region" description="Helical" evidence="7">
    <location>
        <begin position="158"/>
        <end position="177"/>
    </location>
</feature>
<dbReference type="PANTHER" id="PTHR43744:SF8">
    <property type="entry name" value="SN-GLYCEROL-3-PHOSPHATE TRANSPORT SYSTEM PERMEASE PROTEIN UGPE"/>
    <property type="match status" value="1"/>
</dbReference>
<evidence type="ECO:0000313" key="9">
    <source>
        <dbReference type="EMBL" id="MFC4598408.1"/>
    </source>
</evidence>
<dbReference type="InterPro" id="IPR035906">
    <property type="entry name" value="MetI-like_sf"/>
</dbReference>
<evidence type="ECO:0000256" key="3">
    <source>
        <dbReference type="ARBA" id="ARBA00022475"/>
    </source>
</evidence>
<dbReference type="EMBL" id="JBHSEP010000005">
    <property type="protein sequence ID" value="MFC4598408.1"/>
    <property type="molecule type" value="Genomic_DNA"/>
</dbReference>
<proteinExistence type="inferred from homology"/>
<protein>
    <submittedName>
        <fullName evidence="9">Carbohydrate ABC transporter permease</fullName>
    </submittedName>
</protein>
<evidence type="ECO:0000256" key="1">
    <source>
        <dbReference type="ARBA" id="ARBA00004651"/>
    </source>
</evidence>
<keyword evidence="5 7" id="KW-1133">Transmembrane helix</keyword>
<keyword evidence="4 7" id="KW-0812">Transmembrane</keyword>
<keyword evidence="6 7" id="KW-0472">Membrane</keyword>
<feature type="transmembrane region" description="Helical" evidence="7">
    <location>
        <begin position="124"/>
        <end position="146"/>
    </location>
</feature>
<gene>
    <name evidence="9" type="ORF">ACFO3S_09210</name>
</gene>
<feature type="transmembrane region" description="Helical" evidence="7">
    <location>
        <begin position="257"/>
        <end position="277"/>
    </location>
</feature>
<comment type="caution">
    <text evidence="9">The sequence shown here is derived from an EMBL/GenBank/DDBJ whole genome shotgun (WGS) entry which is preliminary data.</text>
</comment>
<keyword evidence="3" id="KW-1003">Cell membrane</keyword>
<dbReference type="Pfam" id="PF00528">
    <property type="entry name" value="BPD_transp_1"/>
    <property type="match status" value="1"/>
</dbReference>
<comment type="similarity">
    <text evidence="7">Belongs to the binding-protein-dependent transport system permease family.</text>
</comment>
<evidence type="ECO:0000256" key="6">
    <source>
        <dbReference type="ARBA" id="ARBA00023136"/>
    </source>
</evidence>
<evidence type="ECO:0000256" key="7">
    <source>
        <dbReference type="RuleBase" id="RU363032"/>
    </source>
</evidence>
<dbReference type="RefSeq" id="WP_378094630.1">
    <property type="nucleotide sequence ID" value="NZ_JBHSEP010000005.1"/>
</dbReference>
<evidence type="ECO:0000259" key="8">
    <source>
        <dbReference type="PROSITE" id="PS50928"/>
    </source>
</evidence>
<feature type="domain" description="ABC transmembrane type-1" evidence="8">
    <location>
        <begin position="87"/>
        <end position="278"/>
    </location>
</feature>
<dbReference type="PANTHER" id="PTHR43744">
    <property type="entry name" value="ABC TRANSPORTER PERMEASE PROTEIN MG189-RELATED-RELATED"/>
    <property type="match status" value="1"/>
</dbReference>
<keyword evidence="2 7" id="KW-0813">Transport</keyword>
<evidence type="ECO:0000256" key="5">
    <source>
        <dbReference type="ARBA" id="ARBA00022989"/>
    </source>
</evidence>
<dbReference type="SUPFAM" id="SSF161098">
    <property type="entry name" value="MetI-like"/>
    <property type="match status" value="1"/>
</dbReference>
<accession>A0ABV9FAY8</accession>
<dbReference type="PROSITE" id="PS50928">
    <property type="entry name" value="ABC_TM1"/>
    <property type="match status" value="1"/>
</dbReference>
<evidence type="ECO:0000313" key="10">
    <source>
        <dbReference type="Proteomes" id="UP001596028"/>
    </source>
</evidence>